<dbReference type="OrthoDB" id="9784339at2"/>
<organism evidence="3 4">
    <name type="scientific">Leptolinea tardivitalis</name>
    <dbReference type="NCBI Taxonomy" id="229920"/>
    <lineage>
        <taxon>Bacteria</taxon>
        <taxon>Bacillati</taxon>
        <taxon>Chloroflexota</taxon>
        <taxon>Anaerolineae</taxon>
        <taxon>Anaerolineales</taxon>
        <taxon>Anaerolineaceae</taxon>
        <taxon>Leptolinea</taxon>
    </lineage>
</organism>
<dbReference type="Proteomes" id="UP000050430">
    <property type="component" value="Unassembled WGS sequence"/>
</dbReference>
<gene>
    <name evidence="3" type="ORF">ADM99_14675</name>
</gene>
<dbReference type="PANTHER" id="PTHR43428">
    <property type="entry name" value="ARSENATE REDUCTASE"/>
    <property type="match status" value="1"/>
</dbReference>
<accession>A0A0P6WUW7</accession>
<dbReference type="Gene3D" id="3.40.50.2300">
    <property type="match status" value="1"/>
</dbReference>
<dbReference type="PANTHER" id="PTHR43428:SF1">
    <property type="entry name" value="ARSENATE REDUCTASE"/>
    <property type="match status" value="1"/>
</dbReference>
<dbReference type="EMBL" id="LGCK01000014">
    <property type="protein sequence ID" value="KPL70395.1"/>
    <property type="molecule type" value="Genomic_DNA"/>
</dbReference>
<evidence type="ECO:0000313" key="4">
    <source>
        <dbReference type="Proteomes" id="UP000050430"/>
    </source>
</evidence>
<name>A0A0P6WUW7_9CHLR</name>
<dbReference type="SUPFAM" id="SSF52788">
    <property type="entry name" value="Phosphotyrosine protein phosphatases I"/>
    <property type="match status" value="1"/>
</dbReference>
<evidence type="ECO:0000256" key="1">
    <source>
        <dbReference type="ARBA" id="ARBA00022849"/>
    </source>
</evidence>
<dbReference type="GO" id="GO:0046685">
    <property type="term" value="P:response to arsenic-containing substance"/>
    <property type="evidence" value="ECO:0007669"/>
    <property type="project" value="UniProtKB-KW"/>
</dbReference>
<dbReference type="SMART" id="SM00226">
    <property type="entry name" value="LMWPc"/>
    <property type="match status" value="1"/>
</dbReference>
<comment type="caution">
    <text evidence="3">The sequence shown here is derived from an EMBL/GenBank/DDBJ whole genome shotgun (WGS) entry which is preliminary data.</text>
</comment>
<dbReference type="RefSeq" id="WP_062422275.1">
    <property type="nucleotide sequence ID" value="NZ_BBYA01000010.1"/>
</dbReference>
<dbReference type="STRING" id="229920.ADM99_14675"/>
<sequence>MINPKRKILFLCMGNSCRSQMAEAIVNARYGDQWDAVSAGTKPAGYVHPYAIKALQEIGIEHKGTSKSIDQFRGIDFDLVVTVCDDAAENCPVWLGKGKRKHVGFPDPAKAQGTEDEILGVFRTIRDDMLIRLEVLLKESDHK</sequence>
<dbReference type="CDD" id="cd16345">
    <property type="entry name" value="LMWP_ArsC"/>
    <property type="match status" value="1"/>
</dbReference>
<keyword evidence="1" id="KW-0059">Arsenical resistance</keyword>
<feature type="domain" description="Phosphotyrosine protein phosphatase I" evidence="2">
    <location>
        <begin position="6"/>
        <end position="139"/>
    </location>
</feature>
<evidence type="ECO:0000259" key="2">
    <source>
        <dbReference type="SMART" id="SM00226"/>
    </source>
</evidence>
<dbReference type="AlphaFoldDB" id="A0A0P6WUW7"/>
<dbReference type="Pfam" id="PF01451">
    <property type="entry name" value="LMWPc"/>
    <property type="match status" value="1"/>
</dbReference>
<dbReference type="InterPro" id="IPR023485">
    <property type="entry name" value="Ptyr_pPase"/>
</dbReference>
<evidence type="ECO:0000313" key="3">
    <source>
        <dbReference type="EMBL" id="KPL70395.1"/>
    </source>
</evidence>
<keyword evidence="4" id="KW-1185">Reference proteome</keyword>
<dbReference type="InterPro" id="IPR036196">
    <property type="entry name" value="Ptyr_pPase_sf"/>
</dbReference>
<protein>
    <submittedName>
        <fullName evidence="3">Protein tyrosine phosphatase</fullName>
    </submittedName>
</protein>
<dbReference type="PATRIC" id="fig|229920.5.peg.291"/>
<proteinExistence type="predicted"/>
<reference evidence="3 4" key="1">
    <citation type="submission" date="2015-07" db="EMBL/GenBank/DDBJ databases">
        <title>Genome sequence of Leptolinea tardivitalis DSM 16556.</title>
        <authorList>
            <person name="Hemp J."/>
            <person name="Ward L.M."/>
            <person name="Pace L.A."/>
            <person name="Fischer W.W."/>
        </authorList>
    </citation>
    <scope>NUCLEOTIDE SEQUENCE [LARGE SCALE GENOMIC DNA]</scope>
    <source>
        <strain evidence="3 4">YMTK-2</strain>
    </source>
</reference>